<dbReference type="Proteomes" id="UP000217785">
    <property type="component" value="Unassembled WGS sequence"/>
</dbReference>
<comment type="caution">
    <text evidence="2">The sequence shown here is derived from an EMBL/GenBank/DDBJ whole genome shotgun (WGS) entry which is preliminary data.</text>
</comment>
<dbReference type="EMBL" id="BDUF01000121">
    <property type="protein sequence ID" value="GAX92042.1"/>
    <property type="molecule type" value="Genomic_DNA"/>
</dbReference>
<name>A0A292YEV5_9BACL</name>
<organism evidence="2 3">
    <name type="scientific">Effusibacillus lacus</name>
    <dbReference type="NCBI Taxonomy" id="1348429"/>
    <lineage>
        <taxon>Bacteria</taxon>
        <taxon>Bacillati</taxon>
        <taxon>Bacillota</taxon>
        <taxon>Bacilli</taxon>
        <taxon>Bacillales</taxon>
        <taxon>Alicyclobacillaceae</taxon>
        <taxon>Effusibacillus</taxon>
    </lineage>
</organism>
<protein>
    <submittedName>
        <fullName evidence="2">Uncharacterized protein</fullName>
    </submittedName>
</protein>
<proteinExistence type="predicted"/>
<dbReference type="RefSeq" id="WP_165912602.1">
    <property type="nucleotide sequence ID" value="NZ_BDUF01000121.1"/>
</dbReference>
<gene>
    <name evidence="2" type="ORF">EFBL_3733</name>
</gene>
<dbReference type="AlphaFoldDB" id="A0A292YEV5"/>
<keyword evidence="3" id="KW-1185">Reference proteome</keyword>
<sequence>MKFITAEDPDVVSQIEDSREDRKVGRTYSGEAGLEFLRQQIREFELERESNL</sequence>
<evidence type="ECO:0000313" key="2">
    <source>
        <dbReference type="EMBL" id="GAX92042.1"/>
    </source>
</evidence>
<reference evidence="3" key="1">
    <citation type="submission" date="2017-07" db="EMBL/GenBank/DDBJ databases">
        <title>Draft genome sequence of Effusibacillus lacus strain skLN1.</title>
        <authorList>
            <person name="Watanabe M."/>
            <person name="Kojima H."/>
            <person name="Fukui M."/>
        </authorList>
    </citation>
    <scope>NUCLEOTIDE SEQUENCE [LARGE SCALE GENOMIC DNA]</scope>
    <source>
        <strain evidence="3">skLN1</strain>
    </source>
</reference>
<evidence type="ECO:0000256" key="1">
    <source>
        <dbReference type="SAM" id="MobiDB-lite"/>
    </source>
</evidence>
<evidence type="ECO:0000313" key="3">
    <source>
        <dbReference type="Proteomes" id="UP000217785"/>
    </source>
</evidence>
<feature type="region of interest" description="Disordered" evidence="1">
    <location>
        <begin position="1"/>
        <end position="24"/>
    </location>
</feature>
<accession>A0A292YEV5</accession>